<sequence>MMNWKCLTFSQLTTEQLYELLKLRVDVFVVEQTCPYPELDNKDREQDVCHLLGYQGGELLAYARILPPGISYQNVSFGRVAIAQSARGQGLGQTLVATILSYCQQLWPNRDIDIGAQEYLLDFYQGFGFSAISAVYLEDDIPHLDMRLTRSPENTPEQA</sequence>
<gene>
    <name evidence="2" type="ORF">H3N35_22735</name>
</gene>
<name>A0ABY7VBR2_9GAMM</name>
<dbReference type="Proteomes" id="UP001215231">
    <property type="component" value="Chromosome"/>
</dbReference>
<dbReference type="Gene3D" id="3.40.630.30">
    <property type="match status" value="1"/>
</dbReference>
<keyword evidence="3" id="KW-1185">Reference proteome</keyword>
<protein>
    <submittedName>
        <fullName evidence="2">GNAT family N-acetyltransferase</fullName>
    </submittedName>
</protein>
<dbReference type="SUPFAM" id="SSF55729">
    <property type="entry name" value="Acyl-CoA N-acyltransferases (Nat)"/>
    <property type="match status" value="1"/>
</dbReference>
<dbReference type="PROSITE" id="PS51186">
    <property type="entry name" value="GNAT"/>
    <property type="match status" value="1"/>
</dbReference>
<dbReference type="CDD" id="cd04301">
    <property type="entry name" value="NAT_SF"/>
    <property type="match status" value="1"/>
</dbReference>
<dbReference type="EMBL" id="CP059693">
    <property type="protein sequence ID" value="WDE11024.1"/>
    <property type="molecule type" value="Genomic_DNA"/>
</dbReference>
<dbReference type="InterPro" id="IPR000182">
    <property type="entry name" value="GNAT_dom"/>
</dbReference>
<feature type="domain" description="N-acetyltransferase" evidence="1">
    <location>
        <begin position="7"/>
        <end position="151"/>
    </location>
</feature>
<proteinExistence type="predicted"/>
<accession>A0ABY7VBR2</accession>
<evidence type="ECO:0000313" key="3">
    <source>
        <dbReference type="Proteomes" id="UP001215231"/>
    </source>
</evidence>
<organism evidence="2 3">
    <name type="scientific">Thalassomonas haliotis</name>
    <dbReference type="NCBI Taxonomy" id="485448"/>
    <lineage>
        <taxon>Bacteria</taxon>
        <taxon>Pseudomonadati</taxon>
        <taxon>Pseudomonadota</taxon>
        <taxon>Gammaproteobacteria</taxon>
        <taxon>Alteromonadales</taxon>
        <taxon>Colwelliaceae</taxon>
        <taxon>Thalassomonas</taxon>
    </lineage>
</organism>
<evidence type="ECO:0000259" key="1">
    <source>
        <dbReference type="PROSITE" id="PS51186"/>
    </source>
</evidence>
<dbReference type="Pfam" id="PF13673">
    <property type="entry name" value="Acetyltransf_10"/>
    <property type="match status" value="1"/>
</dbReference>
<dbReference type="RefSeq" id="WP_274051098.1">
    <property type="nucleotide sequence ID" value="NZ_CP059693.1"/>
</dbReference>
<reference evidence="2 3" key="1">
    <citation type="journal article" date="2022" name="Mar. Drugs">
        <title>Bioassay-Guided Fractionation Leads to the Detection of Cholic Acid Generated by the Rare Thalassomonas sp.</title>
        <authorList>
            <person name="Pheiffer F."/>
            <person name="Schneider Y.K."/>
            <person name="Hansen E.H."/>
            <person name="Andersen J.H."/>
            <person name="Isaksson J."/>
            <person name="Busche T."/>
            <person name="R C."/>
            <person name="Kalinowski J."/>
            <person name="Zyl L.V."/>
            <person name="Trindade M."/>
        </authorList>
    </citation>
    <scope>NUCLEOTIDE SEQUENCE [LARGE SCALE GENOMIC DNA]</scope>
    <source>
        <strain evidence="2 3">A5K-61T</strain>
    </source>
</reference>
<dbReference type="InterPro" id="IPR016181">
    <property type="entry name" value="Acyl_CoA_acyltransferase"/>
</dbReference>
<evidence type="ECO:0000313" key="2">
    <source>
        <dbReference type="EMBL" id="WDE11024.1"/>
    </source>
</evidence>